<evidence type="ECO:0000313" key="1">
    <source>
        <dbReference type="EMBL" id="GAE91993.1"/>
    </source>
</evidence>
<dbReference type="Proteomes" id="UP000019102">
    <property type="component" value="Unassembled WGS sequence"/>
</dbReference>
<reference evidence="1 2" key="1">
    <citation type="journal article" date="2014" name="Genome Announc.">
        <title>Draft Genome Sequence of the Boron-Tolerant and Moderately Halotolerant Bacterium Gracilibacillus boraciitolerans JCM 21714T.</title>
        <authorList>
            <person name="Ahmed I."/>
            <person name="Oshima K."/>
            <person name="Suda W."/>
            <person name="Kitamura K."/>
            <person name="Iida T."/>
            <person name="Ohmori Y."/>
            <person name="Fujiwara T."/>
            <person name="Hattori M."/>
            <person name="Ohkuma M."/>
        </authorList>
    </citation>
    <scope>NUCLEOTIDE SEQUENCE [LARGE SCALE GENOMIC DNA]</scope>
    <source>
        <strain evidence="1 2">JCM 21714</strain>
    </source>
</reference>
<evidence type="ECO:0000313" key="2">
    <source>
        <dbReference type="Proteomes" id="UP000019102"/>
    </source>
</evidence>
<keyword evidence="2" id="KW-1185">Reference proteome</keyword>
<protein>
    <submittedName>
        <fullName evidence="1">Beta-galactosidase</fullName>
    </submittedName>
</protein>
<name>W4VGQ7_9BACI</name>
<gene>
    <name evidence="1" type="ORF">JCM21714_968</name>
</gene>
<dbReference type="STRING" id="1298598.JCM21714_968"/>
<dbReference type="EMBL" id="BAVS01000002">
    <property type="protein sequence ID" value="GAE91993.1"/>
    <property type="molecule type" value="Genomic_DNA"/>
</dbReference>
<sequence>MPWKNAQECADIIKLAGYNYGEKYYEEHHKEHPDWVIYGSETVAVVQSRGVYHFPPYDKPILADDDQHCSSLGNSATSWGCKINRSSFD</sequence>
<comment type="caution">
    <text evidence="1">The sequence shown here is derived from an EMBL/GenBank/DDBJ whole genome shotgun (WGS) entry which is preliminary data.</text>
</comment>
<dbReference type="Gene3D" id="3.20.20.80">
    <property type="entry name" value="Glycosidases"/>
    <property type="match status" value="1"/>
</dbReference>
<dbReference type="AlphaFoldDB" id="W4VGQ7"/>
<organism evidence="1 2">
    <name type="scientific">Gracilibacillus boraciitolerans JCM 21714</name>
    <dbReference type="NCBI Taxonomy" id="1298598"/>
    <lineage>
        <taxon>Bacteria</taxon>
        <taxon>Bacillati</taxon>
        <taxon>Bacillota</taxon>
        <taxon>Bacilli</taxon>
        <taxon>Bacillales</taxon>
        <taxon>Bacillaceae</taxon>
        <taxon>Gracilibacillus</taxon>
    </lineage>
</organism>
<accession>W4VGQ7</accession>
<proteinExistence type="predicted"/>
<dbReference type="eggNOG" id="COG3250">
    <property type="taxonomic scope" value="Bacteria"/>
</dbReference>
<dbReference type="RefSeq" id="WP_369403434.1">
    <property type="nucleotide sequence ID" value="NZ_BAVS01000002.1"/>
</dbReference>